<comment type="similarity">
    <text evidence="1">Belongs to the sigma-70 factor family. ECF subfamily.</text>
</comment>
<protein>
    <submittedName>
        <fullName evidence="8">Sigma-70 family RNA polymerase sigma factor</fullName>
    </submittedName>
</protein>
<proteinExistence type="inferred from homology"/>
<dbReference type="InterPro" id="IPR014284">
    <property type="entry name" value="RNA_pol_sigma-70_dom"/>
</dbReference>
<evidence type="ECO:0000256" key="5">
    <source>
        <dbReference type="ARBA" id="ARBA00023163"/>
    </source>
</evidence>
<dbReference type="OrthoDB" id="3678480at2"/>
<dbReference type="PANTHER" id="PTHR43133:SF8">
    <property type="entry name" value="RNA POLYMERASE SIGMA FACTOR HI_1459-RELATED"/>
    <property type="match status" value="1"/>
</dbReference>
<dbReference type="GO" id="GO:0003677">
    <property type="term" value="F:DNA binding"/>
    <property type="evidence" value="ECO:0007669"/>
    <property type="project" value="UniProtKB-KW"/>
</dbReference>
<keyword evidence="3" id="KW-0731">Sigma factor</keyword>
<dbReference type="PANTHER" id="PTHR43133">
    <property type="entry name" value="RNA POLYMERASE ECF-TYPE SIGMA FACTO"/>
    <property type="match status" value="1"/>
</dbReference>
<dbReference type="EMBL" id="JAAAHS010000128">
    <property type="protein sequence ID" value="NBE53236.1"/>
    <property type="molecule type" value="Genomic_DNA"/>
</dbReference>
<dbReference type="Gene3D" id="1.10.10.10">
    <property type="entry name" value="Winged helix-like DNA-binding domain superfamily/Winged helix DNA-binding domain"/>
    <property type="match status" value="1"/>
</dbReference>
<keyword evidence="5" id="KW-0804">Transcription</keyword>
<dbReference type="NCBIfam" id="TIGR02937">
    <property type="entry name" value="sigma70-ECF"/>
    <property type="match status" value="1"/>
</dbReference>
<evidence type="ECO:0000256" key="2">
    <source>
        <dbReference type="ARBA" id="ARBA00023015"/>
    </source>
</evidence>
<feature type="region of interest" description="Disordered" evidence="6">
    <location>
        <begin position="1"/>
        <end position="50"/>
    </location>
</feature>
<dbReference type="CDD" id="cd06171">
    <property type="entry name" value="Sigma70_r4"/>
    <property type="match status" value="1"/>
</dbReference>
<name>A0A964URS3_9ACTN</name>
<accession>A0A964URS3</accession>
<evidence type="ECO:0000313" key="9">
    <source>
        <dbReference type="Proteomes" id="UP000598297"/>
    </source>
</evidence>
<dbReference type="AlphaFoldDB" id="A0A964URS3"/>
<dbReference type="Pfam" id="PF08281">
    <property type="entry name" value="Sigma70_r4_2"/>
    <property type="match status" value="1"/>
</dbReference>
<comment type="caution">
    <text evidence="8">The sequence shown here is derived from an EMBL/GenBank/DDBJ whole genome shotgun (WGS) entry which is preliminary data.</text>
</comment>
<dbReference type="GO" id="GO:0016987">
    <property type="term" value="F:sigma factor activity"/>
    <property type="evidence" value="ECO:0007669"/>
    <property type="project" value="UniProtKB-KW"/>
</dbReference>
<evidence type="ECO:0000256" key="3">
    <source>
        <dbReference type="ARBA" id="ARBA00023082"/>
    </source>
</evidence>
<dbReference type="InterPro" id="IPR013324">
    <property type="entry name" value="RNA_pol_sigma_r3/r4-like"/>
</dbReference>
<dbReference type="SUPFAM" id="SSF88659">
    <property type="entry name" value="Sigma3 and sigma4 domains of RNA polymerase sigma factors"/>
    <property type="match status" value="1"/>
</dbReference>
<dbReference type="GO" id="GO:0006352">
    <property type="term" value="P:DNA-templated transcription initiation"/>
    <property type="evidence" value="ECO:0007669"/>
    <property type="project" value="InterPro"/>
</dbReference>
<dbReference type="RefSeq" id="WP_161698939.1">
    <property type="nucleotide sequence ID" value="NZ_JAAAHS010000128.1"/>
</dbReference>
<evidence type="ECO:0000313" key="8">
    <source>
        <dbReference type="EMBL" id="NBE53236.1"/>
    </source>
</evidence>
<dbReference type="InterPro" id="IPR013249">
    <property type="entry name" value="RNA_pol_sigma70_r4_t2"/>
</dbReference>
<feature type="compositionally biased region" description="Basic and acidic residues" evidence="6">
    <location>
        <begin position="39"/>
        <end position="50"/>
    </location>
</feature>
<dbReference type="InterPro" id="IPR039425">
    <property type="entry name" value="RNA_pol_sigma-70-like"/>
</dbReference>
<dbReference type="InterPro" id="IPR036388">
    <property type="entry name" value="WH-like_DNA-bd_sf"/>
</dbReference>
<organism evidence="8 9">
    <name type="scientific">Streptomyces boluensis</name>
    <dbReference type="NCBI Taxonomy" id="1775135"/>
    <lineage>
        <taxon>Bacteria</taxon>
        <taxon>Bacillati</taxon>
        <taxon>Actinomycetota</taxon>
        <taxon>Actinomycetes</taxon>
        <taxon>Kitasatosporales</taxon>
        <taxon>Streptomycetaceae</taxon>
        <taxon>Streptomyces</taxon>
    </lineage>
</organism>
<evidence type="ECO:0000256" key="6">
    <source>
        <dbReference type="SAM" id="MobiDB-lite"/>
    </source>
</evidence>
<keyword evidence="2" id="KW-0805">Transcription regulation</keyword>
<evidence type="ECO:0000259" key="7">
    <source>
        <dbReference type="Pfam" id="PF08281"/>
    </source>
</evidence>
<sequence>MAQGPVTRGERGTVLRVAPRATVPTAFSGGDDVPSQRSDTQDEQYKEESLDDELRRLNGRIRRWVVQDGLSRHVDEIAQNALVRVYQARTRPDFAYRQADGGVGFAYQCTQFAIRDFWAERKKEGERRTRFLTHPEPRLLGEAEDGDLGRLLDQQALRSFLEQHLPDKEREVYWLRHYREMQLREIAAFLKIDRGTVRARLQRAEERLTHVRDDLKD</sequence>
<evidence type="ECO:0000256" key="4">
    <source>
        <dbReference type="ARBA" id="ARBA00023125"/>
    </source>
</evidence>
<dbReference type="Proteomes" id="UP000598297">
    <property type="component" value="Unassembled WGS sequence"/>
</dbReference>
<evidence type="ECO:0000256" key="1">
    <source>
        <dbReference type="ARBA" id="ARBA00010641"/>
    </source>
</evidence>
<gene>
    <name evidence="8" type="ORF">GUY60_17785</name>
</gene>
<keyword evidence="9" id="KW-1185">Reference proteome</keyword>
<reference evidence="8" key="1">
    <citation type="submission" date="2020-01" db="EMBL/GenBank/DDBJ databases">
        <title>Whole-genome analyses of novel actinobacteria.</title>
        <authorList>
            <person name="Sahin N."/>
        </authorList>
    </citation>
    <scope>NUCLEOTIDE SEQUENCE</scope>
    <source>
        <strain evidence="8">YC537</strain>
    </source>
</reference>
<keyword evidence="4" id="KW-0238">DNA-binding</keyword>
<feature type="domain" description="RNA polymerase sigma factor 70 region 4 type 2" evidence="7">
    <location>
        <begin position="163"/>
        <end position="208"/>
    </location>
</feature>